<protein>
    <submittedName>
        <fullName evidence="3">Nitrogenase-associated protein</fullName>
    </submittedName>
</protein>
<evidence type="ECO:0000313" key="3">
    <source>
        <dbReference type="EMBL" id="TDN48728.1"/>
    </source>
</evidence>
<dbReference type="AlphaFoldDB" id="A0A4R6DWJ5"/>
<dbReference type="SUPFAM" id="SSF52833">
    <property type="entry name" value="Thioredoxin-like"/>
    <property type="match status" value="1"/>
</dbReference>
<comment type="caution">
    <text evidence="3">The sequence shown here is derived from an EMBL/GenBank/DDBJ whole genome shotgun (WGS) entry which is preliminary data.</text>
</comment>
<comment type="similarity">
    <text evidence="1 2">Belongs to the ArsC family.</text>
</comment>
<evidence type="ECO:0000256" key="1">
    <source>
        <dbReference type="ARBA" id="ARBA00007198"/>
    </source>
</evidence>
<dbReference type="RefSeq" id="WP_246034811.1">
    <property type="nucleotide sequence ID" value="NZ_SNVV01000014.1"/>
</dbReference>
<sequence>MTTTVPIRFWWKPGCATNTRQIRLLQAAGCEVEVRDLLTEPWTPARLAGFLGRRPVAEWFNPAAPAVKSGAVVPPAFTPEAALERLAAEPLLIRRPLMEIGNARASGFDTAWLAAQGVALAEGPAPEGCAHGDAPAAYCPPPAAVQA</sequence>
<dbReference type="InterPro" id="IPR006660">
    <property type="entry name" value="Arsenate_reductase-like"/>
</dbReference>
<dbReference type="NCBIfam" id="TIGR01616">
    <property type="entry name" value="nitro_assoc"/>
    <property type="match status" value="1"/>
</dbReference>
<accession>A0A4R6DWJ5</accession>
<organism evidence="3 4">
    <name type="scientific">Azoarcus indigens</name>
    <dbReference type="NCBI Taxonomy" id="29545"/>
    <lineage>
        <taxon>Bacteria</taxon>
        <taxon>Pseudomonadati</taxon>
        <taxon>Pseudomonadota</taxon>
        <taxon>Betaproteobacteria</taxon>
        <taxon>Rhodocyclales</taxon>
        <taxon>Zoogloeaceae</taxon>
        <taxon>Azoarcus</taxon>
    </lineage>
</organism>
<dbReference type="EMBL" id="SNVV01000014">
    <property type="protein sequence ID" value="TDN48728.1"/>
    <property type="molecule type" value="Genomic_DNA"/>
</dbReference>
<reference evidence="3 4" key="1">
    <citation type="submission" date="2019-03" db="EMBL/GenBank/DDBJ databases">
        <title>Genomic Encyclopedia of Type Strains, Phase IV (KMG-IV): sequencing the most valuable type-strain genomes for metagenomic binning, comparative biology and taxonomic classification.</title>
        <authorList>
            <person name="Goeker M."/>
        </authorList>
    </citation>
    <scope>NUCLEOTIDE SEQUENCE [LARGE SCALE GENOMIC DNA]</scope>
    <source>
        <strain evidence="3 4">DSM 12121</strain>
    </source>
</reference>
<name>A0A4R6DWJ5_9RHOO</name>
<dbReference type="Gene3D" id="3.40.30.10">
    <property type="entry name" value="Glutaredoxin"/>
    <property type="match status" value="1"/>
</dbReference>
<dbReference type="PROSITE" id="PS51353">
    <property type="entry name" value="ARSC"/>
    <property type="match status" value="1"/>
</dbReference>
<gene>
    <name evidence="3" type="ORF">C7389_114115</name>
</gene>
<dbReference type="InterPro" id="IPR036249">
    <property type="entry name" value="Thioredoxin-like_sf"/>
</dbReference>
<dbReference type="Proteomes" id="UP000295129">
    <property type="component" value="Unassembled WGS sequence"/>
</dbReference>
<evidence type="ECO:0000313" key="4">
    <source>
        <dbReference type="Proteomes" id="UP000295129"/>
    </source>
</evidence>
<keyword evidence="4" id="KW-1185">Reference proteome</keyword>
<proteinExistence type="inferred from homology"/>
<dbReference type="InterPro" id="IPR006503">
    <property type="entry name" value="Nase-assoc"/>
</dbReference>
<evidence type="ECO:0000256" key="2">
    <source>
        <dbReference type="PROSITE-ProRule" id="PRU01282"/>
    </source>
</evidence>